<evidence type="ECO:0000256" key="1">
    <source>
        <dbReference type="SAM" id="MobiDB-lite"/>
    </source>
</evidence>
<dbReference type="PANTHER" id="PTHR36837:SF4">
    <property type="entry name" value="BLR0908 PROTEIN"/>
    <property type="match status" value="1"/>
</dbReference>
<feature type="domain" description="AB hydrolase-1" evidence="3">
    <location>
        <begin position="170"/>
        <end position="413"/>
    </location>
</feature>
<evidence type="ECO:0000259" key="3">
    <source>
        <dbReference type="Pfam" id="PF00561"/>
    </source>
</evidence>
<accession>A0A4R6WNZ1</accession>
<keyword evidence="5" id="KW-1185">Reference proteome</keyword>
<evidence type="ECO:0000256" key="2">
    <source>
        <dbReference type="SAM" id="SignalP"/>
    </source>
</evidence>
<organism evidence="4 5">
    <name type="scientific">Dongia mobilis</name>
    <dbReference type="NCBI Taxonomy" id="578943"/>
    <lineage>
        <taxon>Bacteria</taxon>
        <taxon>Pseudomonadati</taxon>
        <taxon>Pseudomonadota</taxon>
        <taxon>Alphaproteobacteria</taxon>
        <taxon>Rhodospirillales</taxon>
        <taxon>Dongiaceae</taxon>
        <taxon>Dongia</taxon>
    </lineage>
</organism>
<gene>
    <name evidence="4" type="ORF">A8950_2910</name>
</gene>
<dbReference type="Proteomes" id="UP000295783">
    <property type="component" value="Unassembled WGS sequence"/>
</dbReference>
<dbReference type="InterPro" id="IPR051321">
    <property type="entry name" value="PHA/PHB_synthase"/>
</dbReference>
<dbReference type="Pfam" id="PF00561">
    <property type="entry name" value="Abhydrolase_1"/>
    <property type="match status" value="1"/>
</dbReference>
<name>A0A4R6WNZ1_9PROT</name>
<dbReference type="InterPro" id="IPR029058">
    <property type="entry name" value="AB_hydrolase_fold"/>
</dbReference>
<sequence length="434" mass="47222">MAAPQPRHPIPKRPIPMRLGPRPLPQHLSLAAAIWSNSALALPALNSALLNSANSNPPNGSQPGESQRRLAAALRELAPALAKADPAQLTTALQAEGRRRFGRFLDGVTAYRRHDYRRSLPAAPVVWDEGTTKLRDYRGTTRSPANPRLLVIPSLVNRYHVLDLEAEASFLRWLGANGFDPFVVDWDAPGPLERGFSLSDYIVGRLQAALQAVRREKGGPIIAIGYCMGGDLALALALRRQKDLAALVCLATPWDFHAENASHARMVGQIGHQLEPILQILGEMPVDLLQSFFSGLDPFQVLKKFQHFATLDPEGASARRFVALEDWLNDGIALAAPVARECLTGWYGANSTGNLAWRVGGRVVDPAGLDLPVLNVIPSADRIVPPGSSRALTRRLARVEEMAPHAGHIGMMVGRHAAAEIWQPMAAWMRRVAG</sequence>
<evidence type="ECO:0000313" key="4">
    <source>
        <dbReference type="EMBL" id="TDQ81040.1"/>
    </source>
</evidence>
<protein>
    <submittedName>
        <fullName evidence="4">Polyhydroxyalkanoate synthase</fullName>
    </submittedName>
</protein>
<feature type="compositionally biased region" description="Pro residues" evidence="1">
    <location>
        <begin position="1"/>
        <end position="14"/>
    </location>
</feature>
<comment type="caution">
    <text evidence="4">The sequence shown here is derived from an EMBL/GenBank/DDBJ whole genome shotgun (WGS) entry which is preliminary data.</text>
</comment>
<dbReference type="AlphaFoldDB" id="A0A4R6WNZ1"/>
<proteinExistence type="predicted"/>
<dbReference type="PANTHER" id="PTHR36837">
    <property type="entry name" value="POLY(3-HYDROXYALKANOATE) POLYMERASE SUBUNIT PHAC"/>
    <property type="match status" value="1"/>
</dbReference>
<keyword evidence="2" id="KW-0732">Signal</keyword>
<reference evidence="4 5" key="1">
    <citation type="submission" date="2019-03" db="EMBL/GenBank/DDBJ databases">
        <title>Genomic Encyclopedia of Type Strains, Phase III (KMG-III): the genomes of soil and plant-associated and newly described type strains.</title>
        <authorList>
            <person name="Whitman W."/>
        </authorList>
    </citation>
    <scope>NUCLEOTIDE SEQUENCE [LARGE SCALE GENOMIC DNA]</scope>
    <source>
        <strain evidence="4 5">CGMCC 1.7660</strain>
    </source>
</reference>
<feature type="signal peptide" evidence="2">
    <location>
        <begin position="1"/>
        <end position="41"/>
    </location>
</feature>
<dbReference type="OrthoDB" id="9767934at2"/>
<feature type="region of interest" description="Disordered" evidence="1">
    <location>
        <begin position="1"/>
        <end position="21"/>
    </location>
</feature>
<evidence type="ECO:0000313" key="5">
    <source>
        <dbReference type="Proteomes" id="UP000295783"/>
    </source>
</evidence>
<feature type="chain" id="PRO_5020935778" evidence="2">
    <location>
        <begin position="42"/>
        <end position="434"/>
    </location>
</feature>
<dbReference type="Gene3D" id="3.40.50.1820">
    <property type="entry name" value="alpha/beta hydrolase"/>
    <property type="match status" value="1"/>
</dbReference>
<dbReference type="EMBL" id="SNYW01000010">
    <property type="protein sequence ID" value="TDQ81040.1"/>
    <property type="molecule type" value="Genomic_DNA"/>
</dbReference>
<dbReference type="InterPro" id="IPR000073">
    <property type="entry name" value="AB_hydrolase_1"/>
</dbReference>
<dbReference type="SUPFAM" id="SSF53474">
    <property type="entry name" value="alpha/beta-Hydrolases"/>
    <property type="match status" value="1"/>
</dbReference>